<reference evidence="13" key="1">
    <citation type="journal article" date="2020" name="Stud. Mycol.">
        <title>101 Dothideomycetes genomes: a test case for predicting lifestyles and emergence of pathogens.</title>
        <authorList>
            <person name="Haridas S."/>
            <person name="Albert R."/>
            <person name="Binder M."/>
            <person name="Bloem J."/>
            <person name="Labutti K."/>
            <person name="Salamov A."/>
            <person name="Andreopoulos B."/>
            <person name="Baker S."/>
            <person name="Barry K."/>
            <person name="Bills G."/>
            <person name="Bluhm B."/>
            <person name="Cannon C."/>
            <person name="Castanera R."/>
            <person name="Culley D."/>
            <person name="Daum C."/>
            <person name="Ezra D."/>
            <person name="Gonzalez J."/>
            <person name="Henrissat B."/>
            <person name="Kuo A."/>
            <person name="Liang C."/>
            <person name="Lipzen A."/>
            <person name="Lutzoni F."/>
            <person name="Magnuson J."/>
            <person name="Mondo S."/>
            <person name="Nolan M."/>
            <person name="Ohm R."/>
            <person name="Pangilinan J."/>
            <person name="Park H.-J."/>
            <person name="Ramirez L."/>
            <person name="Alfaro M."/>
            <person name="Sun H."/>
            <person name="Tritt A."/>
            <person name="Yoshinaga Y."/>
            <person name="Zwiers L.-H."/>
            <person name="Turgeon B."/>
            <person name="Goodwin S."/>
            <person name="Spatafora J."/>
            <person name="Crous P."/>
            <person name="Grigoriev I."/>
        </authorList>
    </citation>
    <scope>NUCLEOTIDE SEQUENCE</scope>
    <source>
        <strain evidence="13">CBS 675.92</strain>
    </source>
</reference>
<keyword evidence="7" id="KW-0456">Lyase</keyword>
<sequence length="576" mass="63826">MGVLHIVKVAALAACAIAAPSLTEEKKPSQKPKSFLTEVGNSTWVLGNGIWNVTQGRQYANKLWYKGKDRVGNAVGHYVSYNGAASDLNWTSAAIVDSGSSWINVKFTAREGDFHWVIHDDLAGAYQYFVNHALPRLGEFRTLWRLDNTSFSRGYTDVKDGVLPPMVEYLNATNVQDETWQKADGTFLTKYDWSAFIRTQKAYGVYGDEVGSWYINPGKDYYNGNHLKQELMVHRESKTGDAVQLNMIHGTHYLASASDDFADGKTWGPWLWYLNDGSKDDANRRYNEEDKDWPYAWFKDAAYQSRGLISGHLTLSDGRPASGAAVFLGDSNSNISTADQGKDFYYTAYADTDGKFSIKDVRTGTYGLYAWSNGGKLADVTTSFVQNNITIAKNRFTSLKNLTWTVTNTKDRIFQIGDFDRVTDGFALSGPTHFEHARISKCSANLTYTVGTSKASDWCFGQSALGTWSINFNVSSIPTSATGAKLTASLAGFSGGSSADILLNEVNIGNITTNSALLVNSQDTYRGATRAGEWRNLQFAVGKESLKEGANRVDVKVTRSTQWRGWLWDSIVLEWV</sequence>
<dbReference type="Gene3D" id="2.60.120.260">
    <property type="entry name" value="Galactose-binding domain-like"/>
    <property type="match status" value="1"/>
</dbReference>
<evidence type="ECO:0000259" key="12">
    <source>
        <dbReference type="Pfam" id="PF14686"/>
    </source>
</evidence>
<keyword evidence="5" id="KW-0964">Secreted</keyword>
<feature type="domain" description="Rhamnogalacturonan lyase" evidence="11">
    <location>
        <begin position="412"/>
        <end position="573"/>
    </location>
</feature>
<dbReference type="Pfam" id="PF14683">
    <property type="entry name" value="CBM-like"/>
    <property type="match status" value="1"/>
</dbReference>
<dbReference type="EC" id="4.2.2.23" evidence="4"/>
<comment type="catalytic activity">
    <reaction evidence="1">
        <text>Endotype eliminative cleavage of L-alpha-rhamnopyranosyl-(1-&gt;4)-alpha-D-galactopyranosyluronic acid bonds of rhamnogalacturonan I domains in ramified hairy regions of pectin leaving L-rhamnopyranose at the reducing end and 4-deoxy-4,5-unsaturated D-galactopyranosyluronic acid at the non-reducing end.</text>
        <dbReference type="EC" id="4.2.2.23"/>
    </reaction>
</comment>
<evidence type="ECO:0000313" key="14">
    <source>
        <dbReference type="Proteomes" id="UP000800035"/>
    </source>
</evidence>
<dbReference type="InterPro" id="IPR013784">
    <property type="entry name" value="Carb-bd-like_fold"/>
</dbReference>
<evidence type="ECO:0000256" key="7">
    <source>
        <dbReference type="ARBA" id="ARBA00023239"/>
    </source>
</evidence>
<dbReference type="InterPro" id="IPR051850">
    <property type="entry name" value="Polysacch_Lyase_4"/>
</dbReference>
<dbReference type="InterPro" id="IPR014718">
    <property type="entry name" value="GH-type_carb-bd"/>
</dbReference>
<dbReference type="PANTHER" id="PTHR32018:SF1">
    <property type="entry name" value="RHAMNOGALACTURONAN ENDOLYASE"/>
    <property type="match status" value="1"/>
</dbReference>
<keyword evidence="9" id="KW-0624">Polysaccharide degradation</keyword>
<evidence type="ECO:0000313" key="13">
    <source>
        <dbReference type="EMBL" id="KAF1948784.1"/>
    </source>
</evidence>
<evidence type="ECO:0000256" key="10">
    <source>
        <dbReference type="SAM" id="SignalP"/>
    </source>
</evidence>
<evidence type="ECO:0000256" key="8">
    <source>
        <dbReference type="ARBA" id="ARBA00023277"/>
    </source>
</evidence>
<keyword evidence="14" id="KW-1185">Reference proteome</keyword>
<keyword evidence="6 10" id="KW-0732">Signal</keyword>
<feature type="signal peptide" evidence="10">
    <location>
        <begin position="1"/>
        <end position="18"/>
    </location>
</feature>
<dbReference type="Proteomes" id="UP000800035">
    <property type="component" value="Unassembled WGS sequence"/>
</dbReference>
<dbReference type="GO" id="GO:0005576">
    <property type="term" value="C:extracellular region"/>
    <property type="evidence" value="ECO:0007669"/>
    <property type="project" value="UniProtKB-SubCell"/>
</dbReference>
<dbReference type="CDD" id="cd10316">
    <property type="entry name" value="RGL4_M"/>
    <property type="match status" value="1"/>
</dbReference>
<evidence type="ECO:0000256" key="9">
    <source>
        <dbReference type="ARBA" id="ARBA00023326"/>
    </source>
</evidence>
<comment type="similarity">
    <text evidence="3">Belongs to the polysaccharide lyase 4 family.</text>
</comment>
<evidence type="ECO:0000256" key="2">
    <source>
        <dbReference type="ARBA" id="ARBA00004613"/>
    </source>
</evidence>
<evidence type="ECO:0000256" key="3">
    <source>
        <dbReference type="ARBA" id="ARBA00010418"/>
    </source>
</evidence>
<dbReference type="GO" id="GO:0030246">
    <property type="term" value="F:carbohydrate binding"/>
    <property type="evidence" value="ECO:0007669"/>
    <property type="project" value="InterPro"/>
</dbReference>
<gene>
    <name evidence="13" type="ORF">CC80DRAFT_485640</name>
</gene>
<evidence type="ECO:0000259" key="11">
    <source>
        <dbReference type="Pfam" id="PF14683"/>
    </source>
</evidence>
<dbReference type="InterPro" id="IPR029413">
    <property type="entry name" value="RG-lyase_II"/>
</dbReference>
<dbReference type="CDD" id="cd10320">
    <property type="entry name" value="RGL4_N"/>
    <property type="match status" value="1"/>
</dbReference>
<proteinExistence type="inferred from homology"/>
<dbReference type="PANTHER" id="PTHR32018">
    <property type="entry name" value="RHAMNOGALACTURONATE LYASE FAMILY PROTEIN"/>
    <property type="match status" value="1"/>
</dbReference>
<dbReference type="Gene3D" id="2.60.40.1120">
    <property type="entry name" value="Carboxypeptidase-like, regulatory domain"/>
    <property type="match status" value="1"/>
</dbReference>
<evidence type="ECO:0000256" key="5">
    <source>
        <dbReference type="ARBA" id="ARBA00022525"/>
    </source>
</evidence>
<feature type="domain" description="Rhamnogalacturonan lyase" evidence="12">
    <location>
        <begin position="317"/>
        <end position="395"/>
    </location>
</feature>
<accession>A0A6A5T9H2</accession>
<dbReference type="SUPFAM" id="SSF74650">
    <property type="entry name" value="Galactose mutarotase-like"/>
    <property type="match status" value="1"/>
</dbReference>
<organism evidence="13 14">
    <name type="scientific">Byssothecium circinans</name>
    <dbReference type="NCBI Taxonomy" id="147558"/>
    <lineage>
        <taxon>Eukaryota</taxon>
        <taxon>Fungi</taxon>
        <taxon>Dikarya</taxon>
        <taxon>Ascomycota</taxon>
        <taxon>Pezizomycotina</taxon>
        <taxon>Dothideomycetes</taxon>
        <taxon>Pleosporomycetidae</taxon>
        <taxon>Pleosporales</taxon>
        <taxon>Massarineae</taxon>
        <taxon>Massarinaceae</taxon>
        <taxon>Byssothecium</taxon>
    </lineage>
</organism>
<evidence type="ECO:0000256" key="4">
    <source>
        <dbReference type="ARBA" id="ARBA00012437"/>
    </source>
</evidence>
<feature type="chain" id="PRO_5025464942" description="rhamnogalacturonan endolyase" evidence="10">
    <location>
        <begin position="19"/>
        <end position="576"/>
    </location>
</feature>
<protein>
    <recommendedName>
        <fullName evidence="4">rhamnogalacturonan endolyase</fullName>
        <ecNumber evidence="4">4.2.2.23</ecNumber>
    </recommendedName>
</protein>
<dbReference type="InterPro" id="IPR029411">
    <property type="entry name" value="RG-lyase_III"/>
</dbReference>
<dbReference type="OrthoDB" id="1179585at2759"/>
<dbReference type="InterPro" id="IPR011013">
    <property type="entry name" value="Gal_mutarotase_sf_dom"/>
</dbReference>
<evidence type="ECO:0000256" key="1">
    <source>
        <dbReference type="ARBA" id="ARBA00001324"/>
    </source>
</evidence>
<dbReference type="Gene3D" id="2.70.98.10">
    <property type="match status" value="1"/>
</dbReference>
<dbReference type="InterPro" id="IPR008979">
    <property type="entry name" value="Galactose-bd-like_sf"/>
</dbReference>
<dbReference type="SUPFAM" id="SSF49452">
    <property type="entry name" value="Starch-binding domain-like"/>
    <property type="match status" value="1"/>
</dbReference>
<dbReference type="GO" id="GO:0000272">
    <property type="term" value="P:polysaccharide catabolic process"/>
    <property type="evidence" value="ECO:0007669"/>
    <property type="project" value="UniProtKB-KW"/>
</dbReference>
<comment type="subcellular location">
    <subcellularLocation>
        <location evidence="2">Secreted</location>
    </subcellularLocation>
</comment>
<evidence type="ECO:0000256" key="6">
    <source>
        <dbReference type="ARBA" id="ARBA00022729"/>
    </source>
</evidence>
<keyword evidence="8" id="KW-0119">Carbohydrate metabolism</keyword>
<dbReference type="AlphaFoldDB" id="A0A6A5T9H2"/>
<dbReference type="SUPFAM" id="SSF49785">
    <property type="entry name" value="Galactose-binding domain-like"/>
    <property type="match status" value="1"/>
</dbReference>
<dbReference type="Pfam" id="PF14686">
    <property type="entry name" value="fn3_3"/>
    <property type="match status" value="1"/>
</dbReference>
<name>A0A6A5T9H2_9PLEO</name>
<dbReference type="GO" id="GO:0102210">
    <property type="term" value="F:rhamnogalacturonan endolyase activity"/>
    <property type="evidence" value="ECO:0007669"/>
    <property type="project" value="UniProtKB-EC"/>
</dbReference>
<dbReference type="EMBL" id="ML977049">
    <property type="protein sequence ID" value="KAF1948784.1"/>
    <property type="molecule type" value="Genomic_DNA"/>
</dbReference>